<evidence type="ECO:0000313" key="7">
    <source>
        <dbReference type="Proteomes" id="UP001589870"/>
    </source>
</evidence>
<dbReference type="Gene3D" id="3.90.700.10">
    <property type="entry name" value="Succinate dehydrogenase/fumarate reductase flavoprotein, catalytic domain"/>
    <property type="match status" value="1"/>
</dbReference>
<sequence length="514" mass="55246">MSAEQIWDDECDVLVVGSGGGALTGAYTAAREGLSVILVEATDRFGGTTAYSGGGMWFPCNAALRKAGDDDTLEDAKTYYYSVVGDRTPRELQDAFLDNGAPLVDYLESDDDFEFMVYPWPDYFGSAPKAKATGRHIMMMPLRPEQLGSLRDSLRPPLPTDRAGQPLPDLIGGGQALIGRLLLALSKQESADLRLNTVCDELVRDGGAVVGAVVVQDGVRRRIRARRGVLIASGGFERNQEMRAKYGVPGDARDAMGPAGNLGKAIQAGIDVGADVDLMSEAWWSPGITHPDGTSTFSLWFTGGIFVDDSGERFVNESWAYDRLGRVVIEKIEEGRVTLPFWMIYDDRAGERPPVRSTSVPLGETEAYREAGLWVSAPTLAELAEKIGVPAENLERTVARFNEFAKRDKDDDFQRGDEPYDRAFAEGGSPLVPIENAPFHAVAFGISDLGTKGGLRTDTRARVLDASGQVIKGLYAAGNSMAAASGTVYPGGGNPIGSCMVFSHLAALDMAAQR</sequence>
<evidence type="ECO:0000256" key="2">
    <source>
        <dbReference type="ARBA" id="ARBA00022630"/>
    </source>
</evidence>
<evidence type="ECO:0000256" key="3">
    <source>
        <dbReference type="ARBA" id="ARBA00022827"/>
    </source>
</evidence>
<protein>
    <submittedName>
        <fullName evidence="6">FAD-binding protein</fullName>
    </submittedName>
</protein>
<accession>A0ABV6UDF8</accession>
<dbReference type="InterPro" id="IPR003953">
    <property type="entry name" value="FAD-dep_OxRdtase_2_FAD-bd"/>
</dbReference>
<keyword evidence="7" id="KW-1185">Reference proteome</keyword>
<keyword evidence="3" id="KW-0274">FAD</keyword>
<comment type="caution">
    <text evidence="6">The sequence shown here is derived from an EMBL/GenBank/DDBJ whole genome shotgun (WGS) entry which is preliminary data.</text>
</comment>
<reference evidence="6 7" key="1">
    <citation type="submission" date="2024-09" db="EMBL/GenBank/DDBJ databases">
        <authorList>
            <person name="Sun Q."/>
            <person name="Mori K."/>
        </authorList>
    </citation>
    <scope>NUCLEOTIDE SEQUENCE [LARGE SCALE GENOMIC DNA]</scope>
    <source>
        <strain evidence="6 7">TBRC 1851</strain>
    </source>
</reference>
<dbReference type="NCBIfam" id="NF009474">
    <property type="entry name" value="PRK12837.1"/>
    <property type="match status" value="1"/>
</dbReference>
<dbReference type="Pfam" id="PF00890">
    <property type="entry name" value="FAD_binding_2"/>
    <property type="match status" value="1"/>
</dbReference>
<dbReference type="PANTHER" id="PTHR43400:SF10">
    <property type="entry name" value="3-OXOSTEROID 1-DEHYDROGENASE"/>
    <property type="match status" value="1"/>
</dbReference>
<name>A0ABV6UDF8_9ACTN</name>
<proteinExistence type="predicted"/>
<dbReference type="InterPro" id="IPR036188">
    <property type="entry name" value="FAD/NAD-bd_sf"/>
</dbReference>
<dbReference type="RefSeq" id="WP_394304208.1">
    <property type="nucleotide sequence ID" value="NZ_JBHMQT010000069.1"/>
</dbReference>
<organism evidence="6 7">
    <name type="scientific">Sphaerimonospora cavernae</name>
    <dbReference type="NCBI Taxonomy" id="1740611"/>
    <lineage>
        <taxon>Bacteria</taxon>
        <taxon>Bacillati</taxon>
        <taxon>Actinomycetota</taxon>
        <taxon>Actinomycetes</taxon>
        <taxon>Streptosporangiales</taxon>
        <taxon>Streptosporangiaceae</taxon>
        <taxon>Sphaerimonospora</taxon>
    </lineage>
</organism>
<dbReference type="EMBL" id="JBHMQT010000069">
    <property type="protein sequence ID" value="MFC0866213.1"/>
    <property type="molecule type" value="Genomic_DNA"/>
</dbReference>
<dbReference type="InterPro" id="IPR027477">
    <property type="entry name" value="Succ_DH/fumarate_Rdtase_cat_sf"/>
</dbReference>
<dbReference type="SUPFAM" id="SSF56425">
    <property type="entry name" value="Succinate dehydrogenase/fumarate reductase flavoprotein, catalytic domain"/>
    <property type="match status" value="1"/>
</dbReference>
<dbReference type="PANTHER" id="PTHR43400">
    <property type="entry name" value="FUMARATE REDUCTASE"/>
    <property type="match status" value="1"/>
</dbReference>
<dbReference type="InterPro" id="IPR050315">
    <property type="entry name" value="FAD-oxidoreductase_2"/>
</dbReference>
<gene>
    <name evidence="6" type="ORF">ACFHYQ_28340</name>
</gene>
<evidence type="ECO:0000256" key="1">
    <source>
        <dbReference type="ARBA" id="ARBA00001974"/>
    </source>
</evidence>
<dbReference type="Proteomes" id="UP001589870">
    <property type="component" value="Unassembled WGS sequence"/>
</dbReference>
<evidence type="ECO:0000259" key="5">
    <source>
        <dbReference type="Pfam" id="PF00890"/>
    </source>
</evidence>
<evidence type="ECO:0000256" key="4">
    <source>
        <dbReference type="ARBA" id="ARBA00023002"/>
    </source>
</evidence>
<feature type="domain" description="FAD-dependent oxidoreductase 2 FAD-binding" evidence="5">
    <location>
        <begin position="12"/>
        <end position="495"/>
    </location>
</feature>
<comment type="cofactor">
    <cofactor evidence="1">
        <name>FAD</name>
        <dbReference type="ChEBI" id="CHEBI:57692"/>
    </cofactor>
</comment>
<evidence type="ECO:0000313" key="6">
    <source>
        <dbReference type="EMBL" id="MFC0866213.1"/>
    </source>
</evidence>
<keyword evidence="2" id="KW-0285">Flavoprotein</keyword>
<dbReference type="Gene3D" id="3.50.50.60">
    <property type="entry name" value="FAD/NAD(P)-binding domain"/>
    <property type="match status" value="1"/>
</dbReference>
<dbReference type="SUPFAM" id="SSF51905">
    <property type="entry name" value="FAD/NAD(P)-binding domain"/>
    <property type="match status" value="1"/>
</dbReference>
<keyword evidence="4" id="KW-0560">Oxidoreductase</keyword>